<dbReference type="Proteomes" id="UP000002714">
    <property type="component" value="Chromosome"/>
</dbReference>
<feature type="transmembrane region" description="Helical" evidence="5">
    <location>
        <begin position="95"/>
        <end position="123"/>
    </location>
</feature>
<comment type="subcellular location">
    <subcellularLocation>
        <location evidence="1">Membrane</location>
        <topology evidence="1">Multi-pass membrane protein</topology>
    </subcellularLocation>
</comment>
<dbReference type="OrthoDB" id="5365675at2"/>
<dbReference type="EMBL" id="CP000153">
    <property type="protein sequence ID" value="ABB45111.1"/>
    <property type="molecule type" value="Genomic_DNA"/>
</dbReference>
<gene>
    <name evidence="7" type="ordered locus">Suden_1837</name>
</gene>
<dbReference type="HOGENOM" id="CLU_081297_4_0_7"/>
<dbReference type="KEGG" id="tdn:Suden_1837"/>
<evidence type="ECO:0000259" key="6">
    <source>
        <dbReference type="Pfam" id="PF05154"/>
    </source>
</evidence>
<protein>
    <submittedName>
        <fullName evidence="7">TM2</fullName>
    </submittedName>
</protein>
<evidence type="ECO:0000256" key="4">
    <source>
        <dbReference type="ARBA" id="ARBA00023136"/>
    </source>
</evidence>
<keyword evidence="8" id="KW-1185">Reference proteome</keyword>
<dbReference type="RefSeq" id="WP_011373451.1">
    <property type="nucleotide sequence ID" value="NC_007575.1"/>
</dbReference>
<evidence type="ECO:0000256" key="1">
    <source>
        <dbReference type="ARBA" id="ARBA00004141"/>
    </source>
</evidence>
<keyword evidence="2 5" id="KW-0812">Transmembrane</keyword>
<keyword evidence="3 5" id="KW-1133">Transmembrane helix</keyword>
<dbReference type="AlphaFoldDB" id="Q30PH0"/>
<organism evidence="7 8">
    <name type="scientific">Sulfurimonas denitrificans (strain ATCC 33889 / DSM 1251)</name>
    <name type="common">Thiomicrospira denitrificans (strain ATCC 33889 / DSM 1251)</name>
    <dbReference type="NCBI Taxonomy" id="326298"/>
    <lineage>
        <taxon>Bacteria</taxon>
        <taxon>Pseudomonadati</taxon>
        <taxon>Campylobacterota</taxon>
        <taxon>Epsilonproteobacteria</taxon>
        <taxon>Campylobacterales</taxon>
        <taxon>Sulfurimonadaceae</taxon>
        <taxon>Sulfurimonas</taxon>
    </lineage>
</organism>
<dbReference type="InterPro" id="IPR007829">
    <property type="entry name" value="TM2"/>
</dbReference>
<dbReference type="GO" id="GO:0016020">
    <property type="term" value="C:membrane"/>
    <property type="evidence" value="ECO:0007669"/>
    <property type="project" value="UniProtKB-SubCell"/>
</dbReference>
<dbReference type="eggNOG" id="COG2314">
    <property type="taxonomic scope" value="Bacteria"/>
</dbReference>
<dbReference type="Pfam" id="PF05154">
    <property type="entry name" value="TM2"/>
    <property type="match status" value="1"/>
</dbReference>
<name>Q30PH0_SULDN</name>
<sequence length="148" mass="16366">MKGKILDFNTQSSSGVISADDGNRYNFNTSEWKSEKSPKVNQIVDFAISAENATAIYLDRSVSFVEAKSKIAAALLAFFLGAFGIHKFYLGCNSAGVIMLVLFLVGFVLLGLPSLIIGLIAFIESIIYIVKSDEDFQRVYVDNKKCWF</sequence>
<reference evidence="7 8" key="1">
    <citation type="journal article" date="2008" name="Appl. Environ. Microbiol.">
        <title>Genome of the epsilonproteobacterial chemolithoautotroph Sulfurimonas denitrificans.</title>
        <authorList>
            <person name="Sievert S.M."/>
            <person name="Scott K.M."/>
            <person name="Klotz M.G."/>
            <person name="Chain P.S.G."/>
            <person name="Hauser L.J."/>
            <person name="Hemp J."/>
            <person name="Huegler M."/>
            <person name="Land M."/>
            <person name="Lapidus A."/>
            <person name="Larimer F.W."/>
            <person name="Lucas S."/>
            <person name="Malfatti S.A."/>
            <person name="Meyer F."/>
            <person name="Paulsen I.T."/>
            <person name="Ren Q."/>
            <person name="Simon J."/>
            <person name="Bailey K."/>
            <person name="Diaz E."/>
            <person name="Fitzpatrick K.A."/>
            <person name="Glover B."/>
            <person name="Gwatney N."/>
            <person name="Korajkic A."/>
            <person name="Long A."/>
            <person name="Mobberley J.M."/>
            <person name="Pantry S.N."/>
            <person name="Pazder G."/>
            <person name="Peterson S."/>
            <person name="Quintanilla J.D."/>
            <person name="Sprinkle R."/>
            <person name="Stephens J."/>
            <person name="Thomas P."/>
            <person name="Vaughn R."/>
            <person name="Weber M.J."/>
            <person name="Wooten L.L."/>
        </authorList>
    </citation>
    <scope>NUCLEOTIDE SEQUENCE [LARGE SCALE GENOMIC DNA]</scope>
    <source>
        <strain evidence="8">ATCC 33889 / DSM 1251</strain>
    </source>
</reference>
<evidence type="ECO:0000256" key="3">
    <source>
        <dbReference type="ARBA" id="ARBA00022989"/>
    </source>
</evidence>
<feature type="transmembrane region" description="Helical" evidence="5">
    <location>
        <begin position="71"/>
        <end position="89"/>
    </location>
</feature>
<proteinExistence type="predicted"/>
<evidence type="ECO:0000256" key="2">
    <source>
        <dbReference type="ARBA" id="ARBA00022692"/>
    </source>
</evidence>
<evidence type="ECO:0000313" key="7">
    <source>
        <dbReference type="EMBL" id="ABB45111.1"/>
    </source>
</evidence>
<evidence type="ECO:0000256" key="5">
    <source>
        <dbReference type="SAM" id="Phobius"/>
    </source>
</evidence>
<feature type="domain" description="TM2" evidence="6">
    <location>
        <begin position="67"/>
        <end position="111"/>
    </location>
</feature>
<dbReference type="STRING" id="326298.Suden_1837"/>
<evidence type="ECO:0000313" key="8">
    <source>
        <dbReference type="Proteomes" id="UP000002714"/>
    </source>
</evidence>
<keyword evidence="4 5" id="KW-0472">Membrane</keyword>
<accession>Q30PH0</accession>